<dbReference type="Proteomes" id="UP001356427">
    <property type="component" value="Unassembled WGS sequence"/>
</dbReference>
<name>A0AAN8M437_9TELE</name>
<accession>A0AAN8M437</accession>
<feature type="region of interest" description="Disordered" evidence="1">
    <location>
        <begin position="220"/>
        <end position="270"/>
    </location>
</feature>
<feature type="region of interest" description="Disordered" evidence="1">
    <location>
        <begin position="103"/>
        <end position="123"/>
    </location>
</feature>
<sequence>MESKESEGSEVKMMISPSQILESQPLDDPINNADDMQDEVRCEKDQPDTGSLAQFFADQETASPNQSIAAEPEAEMQEAYLKSADPTQSLEAEIDSDMQADLQTAGPSHVQEPHQTSLLNPGDLELEDTDVTFTTTPTPPQAATSQNSLVRLQRSSLDLCTFLQDMTDDHWNLLSEKMRPKLTRDEFTAKCMDIVTWVKKTTSTVVFPALDLTMQIELTESPGSPGSGSEEAGEVTSLSRTVTLSCTQGTSSKTSWSTRTPIPFPSSHRSMTSLLSEEDNEDLIPGEFTYLSTPEGGNREVRDRPCSEPLRSVFGLSQSCVFNQMVRSGACRSLSEIVLPSSRSRQRKLRPIIVSTDTRLVMGIVEMVMKVLNSRLAQLMLNVGHGSNSASIQFAQEMLSMATASMYAHAMEHIAHGRKSSSPQSKSQLELERELEAILGPLAGQVIVTIINSILRTKDNGRTEQERTNPLSYFLTAVSAEIQSLVVQRSASRQSSRQSISDHLLNISKGKIVKAVQIKMSQLYGESTNESCISTTPTIQSLSKCPSKESLCDWTLNSDNVHPAKFLSSNRITALSTDVVDVVFGDVLYNLGLLDSQTPLRPQNASSSSSIDISGVAGEMVRQVSVKLQPFVSESSLEAMSMTHDSSSLPISDSDLKLLCSHSAVAVATACQAIKTELEMSLNSATEAGSQCNLAARDLVSSLSQSLEDMDVSHIIRGLNEAAVTFPNLNETPSTYTNRLEEILSAHISPERIAAASVDLFDGVLADLHEASESNKVSAATKSGRKKFWVVVHSSSQNLYTNALDKLNKWFSLHHLTEEEDVPQMTKLSATGPLLTEACLEVSPVQKTSSNSSGMSFRSLSNISDNQLTLNTCTKEVIKQVASVLKVEASKEDCSPSIGGRTSNVTKQSFTKSAKNTLSQILNVIKCRVAASDNLSVRQKTTDMLDSLLESLDQLTADEIKGTASHTSTTIDVPESLSKLSLTKYLSTHERNQDASPAKLVCQPSCLIPTYMCDTNIIGQTIMETMETDNSKKTSAEENLERLLSIETIQGVSDDLITKVHGLIQEITISRQRQSMAGHRSFSEPALPKPALKKLSRNDASELAYSFVENSVRTLLGQCLDVSPFSTGVRQTMDQVTKIMTNTVMDNLTDVSKPTVKSEDELISRLVLPDEFPTRSLNPADGNADVMPPSAGVEKKSKKWRFLFKMPNIPKIRIKVFKRKGQAKKHPELEALPTKRFSVMSLNAECEVPEVPSTSPPMEDLIPAPTAQDPQSRKCPLVVRVFRALSRAITSPFRGASGKKH</sequence>
<organism evidence="2 3">
    <name type="scientific">Coregonus suidteri</name>
    <dbReference type="NCBI Taxonomy" id="861788"/>
    <lineage>
        <taxon>Eukaryota</taxon>
        <taxon>Metazoa</taxon>
        <taxon>Chordata</taxon>
        <taxon>Craniata</taxon>
        <taxon>Vertebrata</taxon>
        <taxon>Euteleostomi</taxon>
        <taxon>Actinopterygii</taxon>
        <taxon>Neopterygii</taxon>
        <taxon>Teleostei</taxon>
        <taxon>Protacanthopterygii</taxon>
        <taxon>Salmoniformes</taxon>
        <taxon>Salmonidae</taxon>
        <taxon>Coregoninae</taxon>
        <taxon>Coregonus</taxon>
    </lineage>
</organism>
<protein>
    <submittedName>
        <fullName evidence="2">Uncharacterized protein</fullName>
    </submittedName>
</protein>
<gene>
    <name evidence="2" type="ORF">J4Q44_G00174100</name>
</gene>
<proteinExistence type="predicted"/>
<evidence type="ECO:0000313" key="2">
    <source>
        <dbReference type="EMBL" id="KAK6311746.1"/>
    </source>
</evidence>
<keyword evidence="3" id="KW-1185">Reference proteome</keyword>
<feature type="region of interest" description="Disordered" evidence="1">
    <location>
        <begin position="1"/>
        <end position="52"/>
    </location>
</feature>
<feature type="compositionally biased region" description="Basic and acidic residues" evidence="1">
    <location>
        <begin position="1"/>
        <end position="10"/>
    </location>
</feature>
<comment type="caution">
    <text evidence="2">The sequence shown here is derived from an EMBL/GenBank/DDBJ whole genome shotgun (WGS) entry which is preliminary data.</text>
</comment>
<reference evidence="2 3" key="1">
    <citation type="submission" date="2021-04" db="EMBL/GenBank/DDBJ databases">
        <authorList>
            <person name="De Guttry C."/>
            <person name="Zahm M."/>
            <person name="Klopp C."/>
            <person name="Cabau C."/>
            <person name="Louis A."/>
            <person name="Berthelot C."/>
            <person name="Parey E."/>
            <person name="Roest Crollius H."/>
            <person name="Montfort J."/>
            <person name="Robinson-Rechavi M."/>
            <person name="Bucao C."/>
            <person name="Bouchez O."/>
            <person name="Gislard M."/>
            <person name="Lluch J."/>
            <person name="Milhes M."/>
            <person name="Lampietro C."/>
            <person name="Lopez Roques C."/>
            <person name="Donnadieu C."/>
            <person name="Braasch I."/>
            <person name="Desvignes T."/>
            <person name="Postlethwait J."/>
            <person name="Bobe J."/>
            <person name="Wedekind C."/>
            <person name="Guiguen Y."/>
        </authorList>
    </citation>
    <scope>NUCLEOTIDE SEQUENCE [LARGE SCALE GENOMIC DNA]</scope>
    <source>
        <strain evidence="2">Cs_M1</strain>
        <tissue evidence="2">Blood</tissue>
    </source>
</reference>
<evidence type="ECO:0000256" key="1">
    <source>
        <dbReference type="SAM" id="MobiDB-lite"/>
    </source>
</evidence>
<evidence type="ECO:0000313" key="3">
    <source>
        <dbReference type="Proteomes" id="UP001356427"/>
    </source>
</evidence>
<feature type="compositionally biased region" description="Polar residues" evidence="1">
    <location>
        <begin position="236"/>
        <end position="260"/>
    </location>
</feature>
<dbReference type="EMBL" id="JAGTTL010000015">
    <property type="protein sequence ID" value="KAK6311746.1"/>
    <property type="molecule type" value="Genomic_DNA"/>
</dbReference>
<feature type="compositionally biased region" description="Basic and acidic residues" evidence="1">
    <location>
        <begin position="38"/>
        <end position="47"/>
    </location>
</feature>
<feature type="compositionally biased region" description="Low complexity" evidence="1">
    <location>
        <begin position="220"/>
        <end position="230"/>
    </location>
</feature>